<accession>A0ACD4WP39</accession>
<keyword evidence="2" id="KW-1185">Reference proteome</keyword>
<reference evidence="1" key="1">
    <citation type="submission" date="2023-10" db="EMBL/GenBank/DDBJ databases">
        <title>The genome sequence of Streptomyces violaceoruber CGMCC 4.1801.</title>
        <authorList>
            <person name="Mo P."/>
        </authorList>
    </citation>
    <scope>NUCLEOTIDE SEQUENCE</scope>
    <source>
        <strain evidence="1">CGMCC 4.1801</strain>
    </source>
</reference>
<evidence type="ECO:0000313" key="1">
    <source>
        <dbReference type="EMBL" id="WOY99285.1"/>
    </source>
</evidence>
<sequence length="198" mass="21984">MKNLYERFASSEDGAQLLAATRLRRETLRILHKALEASGLTQSQLAERLRIRKSAVNQVFRGDGNLRVNTLAQYLSAMGFELDIRAVEAGEPRKAVVEGREMTPAFKQDWVESESISSSSGAAYGDAIRHGFVHMATSVMPLRFNSNPLTAMVVEMRRDPESSAGDSLYDFQGQTAEMPLPEIASSHEFHPIRNEVVS</sequence>
<dbReference type="Proteomes" id="UP001303608">
    <property type="component" value="Chromosome"/>
</dbReference>
<proteinExistence type="predicted"/>
<gene>
    <name evidence="1" type="ORF">R2E43_18215</name>
</gene>
<evidence type="ECO:0000313" key="2">
    <source>
        <dbReference type="Proteomes" id="UP001303608"/>
    </source>
</evidence>
<dbReference type="EMBL" id="CP137734">
    <property type="protein sequence ID" value="WOY99285.1"/>
    <property type="molecule type" value="Genomic_DNA"/>
</dbReference>
<protein>
    <submittedName>
        <fullName evidence="1">Helix-turn-helix transcriptional regulator</fullName>
    </submittedName>
</protein>
<name>A0ACD4WP39_STRVN</name>
<organism evidence="1 2">
    <name type="scientific">Streptomyces violaceoruber</name>
    <dbReference type="NCBI Taxonomy" id="1935"/>
    <lineage>
        <taxon>Bacteria</taxon>
        <taxon>Bacillati</taxon>
        <taxon>Actinomycetota</taxon>
        <taxon>Actinomycetes</taxon>
        <taxon>Kitasatosporales</taxon>
        <taxon>Streptomycetaceae</taxon>
        <taxon>Streptomyces</taxon>
        <taxon>Streptomyces violaceoruber group</taxon>
    </lineage>
</organism>